<dbReference type="PANTHER" id="PTHR10174:SF213">
    <property type="entry name" value="CRAL-TRIO DOMAIN-CONTAINING PROTEIN"/>
    <property type="match status" value="1"/>
</dbReference>
<dbReference type="CDD" id="cd00170">
    <property type="entry name" value="SEC14"/>
    <property type="match status" value="1"/>
</dbReference>
<dbReference type="GO" id="GO:0016020">
    <property type="term" value="C:membrane"/>
    <property type="evidence" value="ECO:0007669"/>
    <property type="project" value="TreeGrafter"/>
</dbReference>
<dbReference type="PANTHER" id="PTHR10174">
    <property type="entry name" value="ALPHA-TOCOPHEROL TRANSFER PROTEIN-RELATED"/>
    <property type="match status" value="1"/>
</dbReference>
<dbReference type="InterPro" id="IPR001251">
    <property type="entry name" value="CRAL-TRIO_dom"/>
</dbReference>
<dbReference type="AlphaFoldDB" id="A0A1B6LW17"/>
<dbReference type="InterPro" id="IPR036273">
    <property type="entry name" value="CRAL/TRIO_N_dom_sf"/>
</dbReference>
<dbReference type="PRINTS" id="PR00180">
    <property type="entry name" value="CRETINALDHBP"/>
</dbReference>
<dbReference type="PROSITE" id="PS50191">
    <property type="entry name" value="CRAL_TRIO"/>
    <property type="match status" value="1"/>
</dbReference>
<accession>A0A1B6LW17</accession>
<organism evidence="2">
    <name type="scientific">Graphocephala atropunctata</name>
    <dbReference type="NCBI Taxonomy" id="36148"/>
    <lineage>
        <taxon>Eukaryota</taxon>
        <taxon>Metazoa</taxon>
        <taxon>Ecdysozoa</taxon>
        <taxon>Arthropoda</taxon>
        <taxon>Hexapoda</taxon>
        <taxon>Insecta</taxon>
        <taxon>Pterygota</taxon>
        <taxon>Neoptera</taxon>
        <taxon>Paraneoptera</taxon>
        <taxon>Hemiptera</taxon>
        <taxon>Auchenorrhyncha</taxon>
        <taxon>Membracoidea</taxon>
        <taxon>Cicadellidae</taxon>
        <taxon>Cicadellinae</taxon>
        <taxon>Cicadellini</taxon>
        <taxon>Graphocephala</taxon>
    </lineage>
</organism>
<dbReference type="Pfam" id="PF00650">
    <property type="entry name" value="CRAL_TRIO"/>
    <property type="match status" value="1"/>
</dbReference>
<feature type="domain" description="CRAL-TRIO" evidence="1">
    <location>
        <begin position="106"/>
        <end position="272"/>
    </location>
</feature>
<evidence type="ECO:0000259" key="1">
    <source>
        <dbReference type="PROSITE" id="PS50191"/>
    </source>
</evidence>
<feature type="non-terminal residue" evidence="2">
    <location>
        <position position="1"/>
    </location>
</feature>
<name>A0A1B6LW17_9HEMI</name>
<dbReference type="SUPFAM" id="SSF52087">
    <property type="entry name" value="CRAL/TRIO domain"/>
    <property type="match status" value="1"/>
</dbReference>
<dbReference type="Gene3D" id="3.40.525.10">
    <property type="entry name" value="CRAL-TRIO lipid binding domain"/>
    <property type="match status" value="1"/>
</dbReference>
<dbReference type="GO" id="GO:1902936">
    <property type="term" value="F:phosphatidylinositol bisphosphate binding"/>
    <property type="evidence" value="ECO:0007669"/>
    <property type="project" value="TreeGrafter"/>
</dbReference>
<dbReference type="InterPro" id="IPR036865">
    <property type="entry name" value="CRAL-TRIO_dom_sf"/>
</dbReference>
<sequence>SRTSCSLGLVQLSVCLSVVPRNIQPTNMKTRHPFLRNKVEIPKGKEMDVQNIRNWLVHQPHLPKLTDEHILMFLHSCYYSGERTKETIDNYYTVRAQCMDLFGGRDWSKLKELWKTMYVMAPLPKSTPEGYRILLYRLADSDPGKLNFQDCLVNFFAYNDVRISEDGLTEGYIVLFDMKGCSLGHLARVSTCMNLVRKFMIYIQDCHPVRLKGVHVINTASFIDSCLALVKPFMQSGLIQLVHLHSDLSTLEKFFPLELMPTDYGGMAPDTLSLHEDHIQLVSKHYKDWLKDSEKITADLKKRVTKPKNQIIELEGSFKTLEID</sequence>
<reference evidence="2" key="1">
    <citation type="submission" date="2015-11" db="EMBL/GenBank/DDBJ databases">
        <title>De novo transcriptome assembly of four potential Pierce s Disease insect vectors from Arizona vineyards.</title>
        <authorList>
            <person name="Tassone E.E."/>
        </authorList>
    </citation>
    <scope>NUCLEOTIDE SEQUENCE</scope>
</reference>
<dbReference type="SUPFAM" id="SSF46938">
    <property type="entry name" value="CRAL/TRIO N-terminal domain"/>
    <property type="match status" value="1"/>
</dbReference>
<proteinExistence type="predicted"/>
<protein>
    <recommendedName>
        <fullName evidence="1">CRAL-TRIO domain-containing protein</fullName>
    </recommendedName>
</protein>
<evidence type="ECO:0000313" key="2">
    <source>
        <dbReference type="EMBL" id="JAT27883.1"/>
    </source>
</evidence>
<gene>
    <name evidence="2" type="ORF">g.14450</name>
</gene>
<dbReference type="EMBL" id="GEBQ01012094">
    <property type="protein sequence ID" value="JAT27883.1"/>
    <property type="molecule type" value="Transcribed_RNA"/>
</dbReference>
<dbReference type="SMART" id="SM00516">
    <property type="entry name" value="SEC14"/>
    <property type="match status" value="1"/>
</dbReference>